<dbReference type="eggNOG" id="KOG0108">
    <property type="taxonomic scope" value="Eukaryota"/>
</dbReference>
<dbReference type="InterPro" id="IPR012677">
    <property type="entry name" value="Nucleotide-bd_a/b_plait_sf"/>
</dbReference>
<dbReference type="KEGG" id="tdl:TDEL_0F02850"/>
<evidence type="ECO:0000256" key="3">
    <source>
        <dbReference type="PROSITE-ProRule" id="PRU00176"/>
    </source>
</evidence>
<proteinExistence type="predicted"/>
<dbReference type="InterPro" id="IPR026896">
    <property type="entry name" value="CSTF_C"/>
</dbReference>
<keyword evidence="2" id="KW-0539">Nucleus</keyword>
<gene>
    <name evidence="6" type="primary">TDEL0F02850</name>
    <name evidence="6" type="ORF">TDEL_0F02850</name>
</gene>
<dbReference type="PANTHER" id="PTHR45735:SF2">
    <property type="entry name" value="CLEAVAGE STIMULATION FACTOR SUBUNIT 2"/>
    <property type="match status" value="1"/>
</dbReference>
<dbReference type="Gene3D" id="1.10.20.70">
    <property type="entry name" value="Transcription termination and cleavage factor, C-terminal domain"/>
    <property type="match status" value="1"/>
</dbReference>
<evidence type="ECO:0000256" key="2">
    <source>
        <dbReference type="ARBA" id="ARBA00023242"/>
    </source>
</evidence>
<dbReference type="InParanoid" id="G8ZWV2"/>
<dbReference type="GO" id="GO:0003729">
    <property type="term" value="F:mRNA binding"/>
    <property type="evidence" value="ECO:0007669"/>
    <property type="project" value="EnsemblFungi"/>
</dbReference>
<dbReference type="GO" id="GO:0005848">
    <property type="term" value="C:mRNA cleavage stimulating factor complex"/>
    <property type="evidence" value="ECO:0007669"/>
    <property type="project" value="EnsemblFungi"/>
</dbReference>
<feature type="region of interest" description="Disordered" evidence="4">
    <location>
        <begin position="212"/>
        <end position="233"/>
    </location>
</feature>
<dbReference type="AlphaFoldDB" id="G8ZWV2"/>
<dbReference type="CDD" id="cd12398">
    <property type="entry name" value="RRM_CSTF2_RNA15_like"/>
    <property type="match status" value="1"/>
</dbReference>
<dbReference type="InterPro" id="IPR038192">
    <property type="entry name" value="CSTF_C_sf"/>
</dbReference>
<dbReference type="Pfam" id="PF00076">
    <property type="entry name" value="RRM_1"/>
    <property type="match status" value="1"/>
</dbReference>
<dbReference type="RefSeq" id="XP_003682307.1">
    <property type="nucleotide sequence ID" value="XM_003682259.1"/>
</dbReference>
<dbReference type="Proteomes" id="UP000005627">
    <property type="component" value="Chromosome 6"/>
</dbReference>
<dbReference type="Gene3D" id="3.30.70.330">
    <property type="match status" value="1"/>
</dbReference>
<dbReference type="InterPro" id="IPR025742">
    <property type="entry name" value="CSTF2_hinge"/>
</dbReference>
<dbReference type="OrthoDB" id="15688at2759"/>
<evidence type="ECO:0000256" key="1">
    <source>
        <dbReference type="ARBA" id="ARBA00004123"/>
    </source>
</evidence>
<keyword evidence="7" id="KW-1185">Reference proteome</keyword>
<dbReference type="GeneID" id="11501635"/>
<dbReference type="HOGENOM" id="CLU_028601_0_1_1"/>
<dbReference type="STRING" id="1076872.G8ZWV2"/>
<protein>
    <recommendedName>
        <fullName evidence="5">RRM domain-containing protein</fullName>
    </recommendedName>
</protein>
<accession>G8ZWV2</accession>
<evidence type="ECO:0000259" key="5">
    <source>
        <dbReference type="PROSITE" id="PS50102"/>
    </source>
</evidence>
<evidence type="ECO:0000256" key="4">
    <source>
        <dbReference type="SAM" id="MobiDB-lite"/>
    </source>
</evidence>
<dbReference type="SMART" id="SM00360">
    <property type="entry name" value="RRM"/>
    <property type="match status" value="1"/>
</dbReference>
<dbReference type="GO" id="GO:0031124">
    <property type="term" value="P:mRNA 3'-end processing"/>
    <property type="evidence" value="ECO:0007669"/>
    <property type="project" value="EnsemblFungi"/>
</dbReference>
<sequence>MSRSSNNTSQNHAPSKVVYLGSIPYDQTEEQILDLCSNVGPVTNLKMMFDPQTGKSKGYAFVEYKDLESSASAVRNLNGYQFGSRLLKCGYASNSDISVSDSSQQHSGPGLQNSTSFEDNATLRFPELPAGIDVNINMTTPAMMISSELAKKSHEEQLQLLRVFQDWCRENPEDAVELLKECPQLSYVIAELLLTNGISKVDDLTQLAVQKDDGTGGAGDSSNQGTATPVDPETLNKQRELLSKVLQLSDSEIAVLPDDEKMSLWDLKQRAMRGEFGII</sequence>
<comment type="subcellular location">
    <subcellularLocation>
        <location evidence="1">Nucleus</location>
    </subcellularLocation>
</comment>
<dbReference type="Gene3D" id="1.25.40.630">
    <property type="match status" value="1"/>
</dbReference>
<dbReference type="InterPro" id="IPR035979">
    <property type="entry name" value="RBD_domain_sf"/>
</dbReference>
<dbReference type="EMBL" id="HE616747">
    <property type="protein sequence ID" value="CCE93096.1"/>
    <property type="molecule type" value="Genomic_DNA"/>
</dbReference>
<feature type="domain" description="RRM" evidence="5">
    <location>
        <begin position="16"/>
        <end position="94"/>
    </location>
</feature>
<dbReference type="PANTHER" id="PTHR45735">
    <property type="entry name" value="CLEAVAGE STIMULATION FACTOR SUBUNIT 2"/>
    <property type="match status" value="1"/>
</dbReference>
<evidence type="ECO:0000313" key="7">
    <source>
        <dbReference type="Proteomes" id="UP000005627"/>
    </source>
</evidence>
<dbReference type="FunCoup" id="G8ZWV2">
    <property type="interactions" value="152"/>
</dbReference>
<reference evidence="6 7" key="1">
    <citation type="journal article" date="2011" name="Proc. Natl. Acad. Sci. U.S.A.">
        <title>Evolutionary erosion of yeast sex chromosomes by mating-type switching accidents.</title>
        <authorList>
            <person name="Gordon J.L."/>
            <person name="Armisen D."/>
            <person name="Proux-Wera E."/>
            <person name="Oheigeartaigh S.S."/>
            <person name="Byrne K.P."/>
            <person name="Wolfe K.H."/>
        </authorList>
    </citation>
    <scope>NUCLEOTIDE SEQUENCE [LARGE SCALE GENOMIC DNA]</scope>
    <source>
        <strain evidence="7">ATCC 10662 / CBS 1146 / NBRC 0425 / NCYC 2629 / NRRL Y-866</strain>
    </source>
</reference>
<dbReference type="InterPro" id="IPR000504">
    <property type="entry name" value="RRM_dom"/>
</dbReference>
<dbReference type="SUPFAM" id="SSF54928">
    <property type="entry name" value="RNA-binding domain, RBD"/>
    <property type="match status" value="1"/>
</dbReference>
<organism evidence="6 7">
    <name type="scientific">Torulaspora delbrueckii</name>
    <name type="common">Yeast</name>
    <name type="synonym">Candida colliculosa</name>
    <dbReference type="NCBI Taxonomy" id="4950"/>
    <lineage>
        <taxon>Eukaryota</taxon>
        <taxon>Fungi</taxon>
        <taxon>Dikarya</taxon>
        <taxon>Ascomycota</taxon>
        <taxon>Saccharomycotina</taxon>
        <taxon>Saccharomycetes</taxon>
        <taxon>Saccharomycetales</taxon>
        <taxon>Saccharomycetaceae</taxon>
        <taxon>Torulaspora</taxon>
    </lineage>
</organism>
<dbReference type="PROSITE" id="PS50102">
    <property type="entry name" value="RRM"/>
    <property type="match status" value="1"/>
</dbReference>
<dbReference type="GO" id="GO:0005847">
    <property type="term" value="C:mRNA cleavage and polyadenylation specificity factor complex"/>
    <property type="evidence" value="ECO:0007669"/>
    <property type="project" value="TreeGrafter"/>
</dbReference>
<dbReference type="Pfam" id="PF14327">
    <property type="entry name" value="CSTF2_hinge"/>
    <property type="match status" value="1"/>
</dbReference>
<dbReference type="Pfam" id="PF14304">
    <property type="entry name" value="CSTF_C"/>
    <property type="match status" value="1"/>
</dbReference>
<name>G8ZWV2_TORDE</name>
<evidence type="ECO:0000313" key="6">
    <source>
        <dbReference type="EMBL" id="CCE93096.1"/>
    </source>
</evidence>
<keyword evidence="3" id="KW-0694">RNA-binding</keyword>